<evidence type="ECO:0000313" key="1">
    <source>
        <dbReference type="EMBL" id="KAH7978905.1"/>
    </source>
</evidence>
<comment type="caution">
    <text evidence="1">The sequence shown here is derived from an EMBL/GenBank/DDBJ whole genome shotgun (WGS) entry which is preliminary data.</text>
</comment>
<gene>
    <name evidence="1" type="ORF">HPB49_007287</name>
</gene>
<dbReference type="EMBL" id="CM023470">
    <property type="protein sequence ID" value="KAH7978905.1"/>
    <property type="molecule type" value="Genomic_DNA"/>
</dbReference>
<reference evidence="1" key="1">
    <citation type="submission" date="2020-05" db="EMBL/GenBank/DDBJ databases">
        <title>Large-scale comparative analyses of tick genomes elucidate their genetic diversity and vector capacities.</title>
        <authorList>
            <person name="Jia N."/>
            <person name="Wang J."/>
            <person name="Shi W."/>
            <person name="Du L."/>
            <person name="Sun Y."/>
            <person name="Zhan W."/>
            <person name="Jiang J."/>
            <person name="Wang Q."/>
            <person name="Zhang B."/>
            <person name="Ji P."/>
            <person name="Sakyi L.B."/>
            <person name="Cui X."/>
            <person name="Yuan T."/>
            <person name="Jiang B."/>
            <person name="Yang W."/>
            <person name="Lam T.T.-Y."/>
            <person name="Chang Q."/>
            <person name="Ding S."/>
            <person name="Wang X."/>
            <person name="Zhu J."/>
            <person name="Ruan X."/>
            <person name="Zhao L."/>
            <person name="Wei J."/>
            <person name="Que T."/>
            <person name="Du C."/>
            <person name="Cheng J."/>
            <person name="Dai P."/>
            <person name="Han X."/>
            <person name="Huang E."/>
            <person name="Gao Y."/>
            <person name="Liu J."/>
            <person name="Shao H."/>
            <person name="Ye R."/>
            <person name="Li L."/>
            <person name="Wei W."/>
            <person name="Wang X."/>
            <person name="Wang C."/>
            <person name="Yang T."/>
            <person name="Huo Q."/>
            <person name="Li W."/>
            <person name="Guo W."/>
            <person name="Chen H."/>
            <person name="Zhou L."/>
            <person name="Ni X."/>
            <person name="Tian J."/>
            <person name="Zhou Y."/>
            <person name="Sheng Y."/>
            <person name="Liu T."/>
            <person name="Pan Y."/>
            <person name="Xia L."/>
            <person name="Li J."/>
            <person name="Zhao F."/>
            <person name="Cao W."/>
        </authorList>
    </citation>
    <scope>NUCLEOTIDE SEQUENCE</scope>
    <source>
        <strain evidence="1">Dsil-2018</strain>
    </source>
</reference>
<sequence>MTSRRRHCAREEWSATTARRAATTPTPRVVVQLVEAAHVILPPRKTYRAARGKVVVVKRKRLVLPELSQIPEDVHSLMAAQDYHIVRNIRAKELVAWDFVKTFVRQGKLHLLSINTSVSYGNCVAVTADGELHLSLQEEVFRVSGLEGSRSSGSSKGHCVFGSVIDLQKQCFHPEKNNYKRTLLSLDRCGDLVAQDVAIIWEPLPEHASLSPSSAARYFSQCGHAVIACKPSYCSATQFCQVVPTAVTTLEHMGEDAYIPIYEWLGAIACGVDSRDHKDAREQFVSNYHFPGPSTEVSRLFMANWKGFFTPTCAIRLLLLLRLLLAQAEPRKIKSVLLLHGTTLLGHL</sequence>
<accession>A0ACB8DXA7</accession>
<proteinExistence type="predicted"/>
<protein>
    <submittedName>
        <fullName evidence="1">Uncharacterized protein</fullName>
    </submittedName>
</protein>
<name>A0ACB8DXA7_DERSI</name>
<dbReference type="Proteomes" id="UP000821865">
    <property type="component" value="Chromosome 1"/>
</dbReference>
<evidence type="ECO:0000313" key="2">
    <source>
        <dbReference type="Proteomes" id="UP000821865"/>
    </source>
</evidence>
<organism evidence="1 2">
    <name type="scientific">Dermacentor silvarum</name>
    <name type="common">Tick</name>
    <dbReference type="NCBI Taxonomy" id="543639"/>
    <lineage>
        <taxon>Eukaryota</taxon>
        <taxon>Metazoa</taxon>
        <taxon>Ecdysozoa</taxon>
        <taxon>Arthropoda</taxon>
        <taxon>Chelicerata</taxon>
        <taxon>Arachnida</taxon>
        <taxon>Acari</taxon>
        <taxon>Parasitiformes</taxon>
        <taxon>Ixodida</taxon>
        <taxon>Ixodoidea</taxon>
        <taxon>Ixodidae</taxon>
        <taxon>Rhipicephalinae</taxon>
        <taxon>Dermacentor</taxon>
    </lineage>
</organism>
<keyword evidence="2" id="KW-1185">Reference proteome</keyword>